<evidence type="ECO:0000256" key="7">
    <source>
        <dbReference type="ARBA" id="ARBA00022692"/>
    </source>
</evidence>
<dbReference type="CDD" id="cd12837">
    <property type="entry name" value="EcCorA-like_u1"/>
    <property type="match status" value="1"/>
</dbReference>
<evidence type="ECO:0000256" key="13">
    <source>
        <dbReference type="RuleBase" id="RU362010"/>
    </source>
</evidence>
<comment type="caution">
    <text evidence="14">The sequence shown here is derived from an EMBL/GenBank/DDBJ whole genome shotgun (WGS) entry which is preliminary data.</text>
</comment>
<dbReference type="PANTHER" id="PTHR47685:SF1">
    <property type="entry name" value="MAGNESIUM TRANSPORT PROTEIN CORA"/>
    <property type="match status" value="1"/>
</dbReference>
<dbReference type="SUPFAM" id="SSF143865">
    <property type="entry name" value="CorA soluble domain-like"/>
    <property type="match status" value="1"/>
</dbReference>
<comment type="similarity">
    <text evidence="2 13">Belongs to the CorA metal ion transporter (MIT) (TC 1.A.35) family.</text>
</comment>
<evidence type="ECO:0000256" key="5">
    <source>
        <dbReference type="ARBA" id="ARBA00022475"/>
    </source>
</evidence>
<keyword evidence="10 13" id="KW-0406">Ion transport</keyword>
<dbReference type="OrthoDB" id="9803416at2"/>
<keyword evidence="9 13" id="KW-1133">Transmembrane helix</keyword>
<sequence>MMTTYTVREGRTLRHEGIPAPEALRDAVWIDLLNPSPEEEKAVQAALCLEIPTREEMQEIESSSRLYKEDEALFLTASFLYGVDEGEFGSTAITFVLAERSLVTVRYATPKAFALFANRVLRTPALLASPDGVMLAQFEAVVDRLADVLERIGADMDRASKSAFRNARSTKKVKVKARDADLKDVLIALGQVGEVTSRANETLLGLSRILSFVGAEKSIAVRKENKGGIKTLMRDVRSLVEHAAFLNNKANFLLDAVLGIINIDQNGIIKTFTVASVALMPPTLVASIYGMNFAAMPELQWQFGYPAALLVMVVSAVLPILYFKRKGWL</sequence>
<dbReference type="GO" id="GO:0015095">
    <property type="term" value="F:magnesium ion transmembrane transporter activity"/>
    <property type="evidence" value="ECO:0007669"/>
    <property type="project" value="UniProtKB-UniRule"/>
</dbReference>
<evidence type="ECO:0000256" key="3">
    <source>
        <dbReference type="ARBA" id="ARBA00019439"/>
    </source>
</evidence>
<gene>
    <name evidence="13 14" type="primary">corA</name>
    <name evidence="14" type="ORF">CR162_10575</name>
</gene>
<dbReference type="Gene3D" id="1.20.58.340">
    <property type="entry name" value="Magnesium transport protein CorA, transmembrane region"/>
    <property type="match status" value="1"/>
</dbReference>
<keyword evidence="11 13" id="KW-0472">Membrane</keyword>
<evidence type="ECO:0000256" key="11">
    <source>
        <dbReference type="ARBA" id="ARBA00023136"/>
    </source>
</evidence>
<keyword evidence="8 13" id="KW-0460">Magnesium</keyword>
<dbReference type="Gene3D" id="3.30.460.20">
    <property type="entry name" value="CorA soluble domain-like"/>
    <property type="match status" value="1"/>
</dbReference>
<comment type="catalytic activity">
    <reaction evidence="12">
        <text>Mg(2+)(in) = Mg(2+)(out)</text>
        <dbReference type="Rhea" id="RHEA:29827"/>
        <dbReference type="ChEBI" id="CHEBI:18420"/>
    </reaction>
</comment>
<dbReference type="GO" id="GO:0005886">
    <property type="term" value="C:plasma membrane"/>
    <property type="evidence" value="ECO:0007669"/>
    <property type="project" value="UniProtKB-SubCell"/>
</dbReference>
<dbReference type="GO" id="GO:0015099">
    <property type="term" value="F:nickel cation transmembrane transporter activity"/>
    <property type="evidence" value="ECO:0007669"/>
    <property type="project" value="TreeGrafter"/>
</dbReference>
<keyword evidence="7 13" id="KW-0812">Transmembrane</keyword>
<name>A0A2C7A488_9PROT</name>
<feature type="transmembrane region" description="Helical" evidence="13">
    <location>
        <begin position="303"/>
        <end position="323"/>
    </location>
</feature>
<feature type="transmembrane region" description="Helical" evidence="13">
    <location>
        <begin position="272"/>
        <end position="291"/>
    </location>
</feature>
<dbReference type="InterPro" id="IPR050829">
    <property type="entry name" value="CorA_MIT"/>
</dbReference>
<dbReference type="InterPro" id="IPR004488">
    <property type="entry name" value="Mg/Co-transport_prot_CorA"/>
</dbReference>
<keyword evidence="4 13" id="KW-0813">Transport</keyword>
<comment type="subcellular location">
    <subcellularLocation>
        <location evidence="1">Cell inner membrane</location>
        <topology evidence="1">Multi-pass membrane protein</topology>
    </subcellularLocation>
    <subcellularLocation>
        <location evidence="13">Membrane</location>
        <topology evidence="13">Multi-pass membrane protein</topology>
    </subcellularLocation>
</comment>
<evidence type="ECO:0000256" key="2">
    <source>
        <dbReference type="ARBA" id="ARBA00009765"/>
    </source>
</evidence>
<evidence type="ECO:0000256" key="9">
    <source>
        <dbReference type="ARBA" id="ARBA00022989"/>
    </source>
</evidence>
<organism evidence="14 15">
    <name type="scientific">Teichococcus rhizosphaerae</name>
    <dbReference type="NCBI Taxonomy" id="1335062"/>
    <lineage>
        <taxon>Bacteria</taxon>
        <taxon>Pseudomonadati</taxon>
        <taxon>Pseudomonadota</taxon>
        <taxon>Alphaproteobacteria</taxon>
        <taxon>Acetobacterales</taxon>
        <taxon>Roseomonadaceae</taxon>
        <taxon>Roseomonas</taxon>
    </lineage>
</organism>
<dbReference type="PANTHER" id="PTHR47685">
    <property type="entry name" value="MAGNESIUM TRANSPORT PROTEIN CORA"/>
    <property type="match status" value="1"/>
</dbReference>
<dbReference type="NCBIfam" id="TIGR00383">
    <property type="entry name" value="corA"/>
    <property type="match status" value="1"/>
</dbReference>
<evidence type="ECO:0000313" key="14">
    <source>
        <dbReference type="EMBL" id="PHK94878.1"/>
    </source>
</evidence>
<dbReference type="InterPro" id="IPR045861">
    <property type="entry name" value="CorA_cytoplasmic_dom"/>
</dbReference>
<evidence type="ECO:0000256" key="10">
    <source>
        <dbReference type="ARBA" id="ARBA00023065"/>
    </source>
</evidence>
<evidence type="ECO:0000256" key="6">
    <source>
        <dbReference type="ARBA" id="ARBA00022519"/>
    </source>
</evidence>
<evidence type="ECO:0000256" key="4">
    <source>
        <dbReference type="ARBA" id="ARBA00022448"/>
    </source>
</evidence>
<reference evidence="14 15" key="1">
    <citation type="submission" date="2017-10" db="EMBL/GenBank/DDBJ databases">
        <authorList>
            <person name="Banno H."/>
            <person name="Chua N.-H."/>
        </authorList>
    </citation>
    <scope>NUCLEOTIDE SEQUENCE [LARGE SCALE GENOMIC DNA]</scope>
    <source>
        <strain evidence="14 15">YW11</strain>
    </source>
</reference>
<dbReference type="Pfam" id="PF01544">
    <property type="entry name" value="CorA"/>
    <property type="match status" value="1"/>
</dbReference>
<protein>
    <recommendedName>
        <fullName evidence="3 13">Magnesium transport protein CorA</fullName>
    </recommendedName>
</protein>
<dbReference type="FunFam" id="1.20.58.340:FF:000001">
    <property type="entry name" value="Magnesium transport protein CorA"/>
    <property type="match status" value="1"/>
</dbReference>
<dbReference type="SUPFAM" id="SSF144083">
    <property type="entry name" value="Magnesium transport protein CorA, transmembrane region"/>
    <property type="match status" value="1"/>
</dbReference>
<dbReference type="InterPro" id="IPR002523">
    <property type="entry name" value="MgTranspt_CorA/ZnTranspt_ZntB"/>
</dbReference>
<evidence type="ECO:0000256" key="12">
    <source>
        <dbReference type="ARBA" id="ARBA00034269"/>
    </source>
</evidence>
<dbReference type="GO" id="GO:0015087">
    <property type="term" value="F:cobalt ion transmembrane transporter activity"/>
    <property type="evidence" value="ECO:0007669"/>
    <property type="project" value="UniProtKB-UniRule"/>
</dbReference>
<dbReference type="RefSeq" id="WP_099095524.1">
    <property type="nucleotide sequence ID" value="NZ_PDNU01000017.1"/>
</dbReference>
<evidence type="ECO:0000256" key="1">
    <source>
        <dbReference type="ARBA" id="ARBA00004429"/>
    </source>
</evidence>
<proteinExistence type="inferred from homology"/>
<comment type="function">
    <text evidence="13">Mediates influx of magnesium ions.</text>
</comment>
<evidence type="ECO:0000256" key="8">
    <source>
        <dbReference type="ARBA" id="ARBA00022842"/>
    </source>
</evidence>
<keyword evidence="6" id="KW-0997">Cell inner membrane</keyword>
<keyword evidence="5 13" id="KW-1003">Cell membrane</keyword>
<accession>A0A2C7A488</accession>
<dbReference type="Proteomes" id="UP000223527">
    <property type="component" value="Unassembled WGS sequence"/>
</dbReference>
<dbReference type="EMBL" id="PDNU01000017">
    <property type="protein sequence ID" value="PHK94878.1"/>
    <property type="molecule type" value="Genomic_DNA"/>
</dbReference>
<evidence type="ECO:0000313" key="15">
    <source>
        <dbReference type="Proteomes" id="UP000223527"/>
    </source>
</evidence>
<dbReference type="InterPro" id="IPR045863">
    <property type="entry name" value="CorA_TM1_TM2"/>
</dbReference>
<dbReference type="AlphaFoldDB" id="A0A2C7A488"/>
<keyword evidence="15" id="KW-1185">Reference proteome</keyword>